<keyword evidence="4" id="KW-1185">Reference proteome</keyword>
<evidence type="ECO:0000313" key="4">
    <source>
        <dbReference type="Proteomes" id="UP000070720"/>
    </source>
</evidence>
<feature type="chain" id="PRO_5010124842" evidence="1">
    <location>
        <begin position="21"/>
        <end position="401"/>
    </location>
</feature>
<dbReference type="InParanoid" id="I1S627"/>
<keyword evidence="1" id="KW-0732">Signal</keyword>
<name>I1S627_GIBZE</name>
<reference key="3">
    <citation type="submission" date="2014-02" db="EMBL/GenBank/DDBJ databases">
        <title>A revised Fusarium graminearum genomic reference sequence using whole shotgun re-sequencing.</title>
        <authorList>
            <person name="King R."/>
            <person name="Urban M."/>
            <person name="Hassani-Pak K."/>
            <person name="Hammond-Kosack K."/>
        </authorList>
    </citation>
    <scope>NUCLEOTIDE SEQUENCE</scope>
    <source>
        <strain>PH-1</strain>
    </source>
</reference>
<reference evidence="2 4" key="4">
    <citation type="journal article" date="2015" name="BMC Genomics">
        <title>The completed genome sequence of the pathogenic ascomycete fungus Fusarium graminearum.</title>
        <authorList>
            <person name="King R."/>
            <person name="Urban M."/>
            <person name="Hammond-Kosack M.C."/>
            <person name="Hassani-Pak K."/>
            <person name="Hammond-Kosack K.E."/>
        </authorList>
    </citation>
    <scope>NUCLEOTIDE SEQUENCE [LARGE SCALE GENOMIC DNA]</scope>
    <source>
        <strain evidence="4">ATCC MYA-4620 / CBS 123657 / FGSC 9075 / NRRL 31084 / PH-1</strain>
        <strain evidence="2">PH-1</strain>
    </source>
</reference>
<evidence type="ECO:0000313" key="3">
    <source>
        <dbReference type="EnsemblFungi" id="CEF79087"/>
    </source>
</evidence>
<dbReference type="EMBL" id="HG970333">
    <property type="protein sequence ID" value="CEF79087.1"/>
    <property type="molecule type" value="Genomic_DNA"/>
</dbReference>
<dbReference type="HOGENOM" id="CLU_687060_0_0_1"/>
<evidence type="ECO:0000313" key="2">
    <source>
        <dbReference type="EMBL" id="CEF79087.1"/>
    </source>
</evidence>
<feature type="signal peptide" evidence="1">
    <location>
        <begin position="1"/>
        <end position="20"/>
    </location>
</feature>
<sequence length="401" mass="44751">MPQRGTVVLACWCLSTFTVGKLDTTPCQATPHLKTLQYQDCHFSRCTPRCINTVSDNNYADAFVFEPIDVQHHTTKRLGQSSRGPWKILRQRKALILHVNVARPVQAPRQPQSQPATVYGPHHDTLDVAQAEWKHSRMLHVLTWLCVPLSLRDNLDYSRGVPTDAQPMPIPALVVRWLGPCATFTNARFFATSDKAVPPPLVSICLNGQICNVEAPRTPSTVSRVPTPSRHTSSSAILLVRPSVRAEQLLVSFLAYMHKGLGSLFNLTIERVQLITTIYSYKHIICLYIKDSRYGLFGSQITRIYQAQGRCSPILSTVQDKKRGVRDYLVGEYHTSVRAVGHLGVSSRVRISRAAPIDLNVSASQVAGNQTWNICAGLQMTAGMNQHETDFLNGYSYYQQA</sequence>
<reference evidence="3" key="5">
    <citation type="submission" date="2017-01" db="UniProtKB">
        <authorList>
            <consortium name="EnsemblFungi"/>
        </authorList>
    </citation>
    <scope>IDENTIFICATION</scope>
    <source>
        <strain evidence="3">PH-1 / ATCC MYA-4620 / FGSC 9075 / NRRL 31084</strain>
    </source>
</reference>
<proteinExistence type="predicted"/>
<organism evidence="3">
    <name type="scientific">Gibberella zeae (strain ATCC MYA-4620 / CBS 123657 / FGSC 9075 / NRRL 31084 / PH-1)</name>
    <name type="common">Wheat head blight fungus</name>
    <name type="synonym">Fusarium graminearum</name>
    <dbReference type="NCBI Taxonomy" id="229533"/>
    <lineage>
        <taxon>Eukaryota</taxon>
        <taxon>Fungi</taxon>
        <taxon>Dikarya</taxon>
        <taxon>Ascomycota</taxon>
        <taxon>Pezizomycotina</taxon>
        <taxon>Sordariomycetes</taxon>
        <taxon>Hypocreomycetidae</taxon>
        <taxon>Hypocreales</taxon>
        <taxon>Nectriaceae</taxon>
        <taxon>Fusarium</taxon>
    </lineage>
</organism>
<dbReference type="AlphaFoldDB" id="I1S627"/>
<accession>I1S627</accession>
<protein>
    <submittedName>
        <fullName evidence="2">Chromosome 2, complete genome</fullName>
    </submittedName>
</protein>
<dbReference type="EnsemblFungi" id="CEF79087">
    <property type="protein sequence ID" value="CEF79087"/>
    <property type="gene ID" value="FGRRES_12298"/>
</dbReference>
<dbReference type="RefSeq" id="XP_011321499.1">
    <property type="nucleotide sequence ID" value="XM_011323197.1"/>
</dbReference>
<dbReference type="OrthoDB" id="10364585at2759"/>
<reference evidence="3 4" key="2">
    <citation type="journal article" date="2010" name="Nature">
        <title>Comparative genomics reveals mobile pathogenicity chromosomes in Fusarium.</title>
        <authorList>
            <person name="Ma L.J."/>
            <person name="van der Does H.C."/>
            <person name="Borkovich K.A."/>
            <person name="Coleman J.J."/>
            <person name="Daboussi M.J."/>
            <person name="Di Pietro A."/>
            <person name="Dufresne M."/>
            <person name="Freitag M."/>
            <person name="Grabherr M."/>
            <person name="Henrissat B."/>
            <person name="Houterman P.M."/>
            <person name="Kang S."/>
            <person name="Shim W.B."/>
            <person name="Woloshuk C."/>
            <person name="Xie X."/>
            <person name="Xu J.R."/>
            <person name="Antoniw J."/>
            <person name="Baker S.E."/>
            <person name="Bluhm B.H."/>
            <person name="Breakspear A."/>
            <person name="Brown D.W."/>
            <person name="Butchko R.A."/>
            <person name="Chapman S."/>
            <person name="Coulson R."/>
            <person name="Coutinho P.M."/>
            <person name="Danchin E.G."/>
            <person name="Diener A."/>
            <person name="Gale L.R."/>
            <person name="Gardiner D.M."/>
            <person name="Goff S."/>
            <person name="Hammond-Kosack K.E."/>
            <person name="Hilburn K."/>
            <person name="Hua-Van A."/>
            <person name="Jonkers W."/>
            <person name="Kazan K."/>
            <person name="Kodira C.D."/>
            <person name="Koehrsen M."/>
            <person name="Kumar L."/>
            <person name="Lee Y.H."/>
            <person name="Li L."/>
            <person name="Manners J.M."/>
            <person name="Miranda-Saavedra D."/>
            <person name="Mukherjee M."/>
            <person name="Park G."/>
            <person name="Park J."/>
            <person name="Park S.Y."/>
            <person name="Proctor R.H."/>
            <person name="Regev A."/>
            <person name="Ruiz-Roldan M.C."/>
            <person name="Sain D."/>
            <person name="Sakthikumar S."/>
            <person name="Sykes S."/>
            <person name="Schwartz D.C."/>
            <person name="Turgeon B.G."/>
            <person name="Wapinski I."/>
            <person name="Yoder O."/>
            <person name="Young S."/>
            <person name="Zeng Q."/>
            <person name="Zhou S."/>
            <person name="Galagan J."/>
            <person name="Cuomo C.A."/>
            <person name="Kistler H.C."/>
            <person name="Rep M."/>
        </authorList>
    </citation>
    <scope>GENOME REANNOTATION</scope>
    <source>
        <strain evidence="4">ATCC MYA-4620 / CBS 123657 / FGSC 9075 / NRRL 31084 / PH-1</strain>
        <strain evidence="3">PH-1 / ATCC MYA-4620 / FGSC 9075 / NRRL 31084</strain>
    </source>
</reference>
<dbReference type="Proteomes" id="UP000070720">
    <property type="component" value="Chromosome 2"/>
</dbReference>
<evidence type="ECO:0000256" key="1">
    <source>
        <dbReference type="SAM" id="SignalP"/>
    </source>
</evidence>
<dbReference type="VEuPathDB" id="FungiDB:FGRAMPH1_01G14569"/>
<gene>
    <name evidence="2" type="ORF">FGRAMPH1_01T14569</name>
</gene>
<reference evidence="3 4" key="1">
    <citation type="journal article" date="2007" name="Science">
        <title>The Fusarium graminearum genome reveals a link between localized polymorphism and pathogen specialization.</title>
        <authorList>
            <person name="Cuomo C.A."/>
            <person name="Gueldener U."/>
            <person name="Xu J.-R."/>
            <person name="Trail F."/>
            <person name="Turgeon B.G."/>
            <person name="Di Pietro A."/>
            <person name="Walton J.D."/>
            <person name="Ma L.-J."/>
            <person name="Baker S.E."/>
            <person name="Rep M."/>
            <person name="Adam G."/>
            <person name="Antoniw J."/>
            <person name="Baldwin T."/>
            <person name="Calvo S.E."/>
            <person name="Chang Y.-L."/>
            <person name="DeCaprio D."/>
            <person name="Gale L.R."/>
            <person name="Gnerre S."/>
            <person name="Goswami R.S."/>
            <person name="Hammond-Kosack K."/>
            <person name="Harris L.J."/>
            <person name="Hilburn K."/>
            <person name="Kennell J.C."/>
            <person name="Kroken S."/>
            <person name="Magnuson J.K."/>
            <person name="Mannhaupt G."/>
            <person name="Mauceli E.W."/>
            <person name="Mewes H.-W."/>
            <person name="Mitterbauer R."/>
            <person name="Muehlbauer G."/>
            <person name="Muensterkoetter M."/>
            <person name="Nelson D."/>
            <person name="O'Donnell K."/>
            <person name="Ouellet T."/>
            <person name="Qi W."/>
            <person name="Quesneville H."/>
            <person name="Roncero M.I.G."/>
            <person name="Seong K.-Y."/>
            <person name="Tetko I.V."/>
            <person name="Urban M."/>
            <person name="Waalwijk C."/>
            <person name="Ward T.J."/>
            <person name="Yao J."/>
            <person name="Birren B.W."/>
            <person name="Kistler H.C."/>
        </authorList>
    </citation>
    <scope>NUCLEOTIDE SEQUENCE [LARGE SCALE GENOMIC DNA]</scope>
    <source>
        <strain evidence="4">ATCC MYA-4620 / CBS 123657 / FGSC 9075 / NRRL 31084 / PH-1</strain>
        <strain evidence="3">PH-1 / ATCC MYA-4620 / FGSC 9075 / NRRL 31084</strain>
    </source>
</reference>
<dbReference type="KEGG" id="fgr:FGSG_12298"/>